<keyword evidence="1" id="KW-0067">ATP-binding</keyword>
<dbReference type="EMBL" id="OX336137">
    <property type="protein sequence ID" value="CAI2718121.1"/>
    <property type="molecule type" value="Genomic_DNA"/>
</dbReference>
<keyword evidence="1" id="KW-0347">Helicase</keyword>
<evidence type="ECO:0000313" key="1">
    <source>
        <dbReference type="EMBL" id="CAI2718121.1"/>
    </source>
</evidence>
<sequence>MPKLNRFQIRIETGKTGTQQPVYFTINNHKVPFEECKGDVGPGQTFESGFDVSSFAHSMTLVGPEAGTWDIDKIKVDFDCEGTQPYSATFGHVELDEATEVNIWQDPPLPTWDV</sequence>
<keyword evidence="1" id="KW-0378">Hydrolase</keyword>
<gene>
    <name evidence="1" type="ORF">NSPWAT_1262</name>
</gene>
<evidence type="ECO:0000313" key="2">
    <source>
        <dbReference type="Proteomes" id="UP001157733"/>
    </source>
</evidence>
<dbReference type="GO" id="GO:0004386">
    <property type="term" value="F:helicase activity"/>
    <property type="evidence" value="ECO:0007669"/>
    <property type="project" value="UniProtKB-KW"/>
</dbReference>
<keyword evidence="2" id="KW-1185">Reference proteome</keyword>
<name>A0ABN8W2D3_9BACT</name>
<dbReference type="Proteomes" id="UP001157733">
    <property type="component" value="Chromosome"/>
</dbReference>
<keyword evidence="1" id="KW-0547">Nucleotide-binding</keyword>
<accession>A0ABN8W2D3</accession>
<protein>
    <submittedName>
        <fullName evidence="1">Helicase</fullName>
    </submittedName>
</protein>
<proteinExistence type="predicted"/>
<dbReference type="RefSeq" id="WP_282011030.1">
    <property type="nucleotide sequence ID" value="NZ_OX336137.1"/>
</dbReference>
<reference evidence="1 2" key="1">
    <citation type="submission" date="2022-09" db="EMBL/GenBank/DDBJ databases">
        <authorList>
            <person name="Kop L."/>
        </authorList>
    </citation>
    <scope>NUCLEOTIDE SEQUENCE [LARGE SCALE GENOMIC DNA]</scope>
    <source>
        <strain evidence="1 2">347</strain>
    </source>
</reference>
<organism evidence="1 2">
    <name type="scientific">Nitrospina watsonii</name>
    <dbReference type="NCBI Taxonomy" id="1323948"/>
    <lineage>
        <taxon>Bacteria</taxon>
        <taxon>Pseudomonadati</taxon>
        <taxon>Nitrospinota/Tectimicrobiota group</taxon>
        <taxon>Nitrospinota</taxon>
        <taxon>Nitrospinia</taxon>
        <taxon>Nitrospinales</taxon>
        <taxon>Nitrospinaceae</taxon>
        <taxon>Nitrospina</taxon>
    </lineage>
</organism>